<dbReference type="PANTHER" id="PTHR35175">
    <property type="entry name" value="DUF1289 DOMAIN-CONTAINING PROTEIN"/>
    <property type="match status" value="1"/>
</dbReference>
<dbReference type="EMBL" id="CP094242">
    <property type="protein sequence ID" value="UNV87879.1"/>
    <property type="molecule type" value="Genomic_DNA"/>
</dbReference>
<dbReference type="InterPro" id="IPR010710">
    <property type="entry name" value="DUF1289"/>
</dbReference>
<evidence type="ECO:0000313" key="4">
    <source>
        <dbReference type="Proteomes" id="UP000829504"/>
    </source>
</evidence>
<dbReference type="Proteomes" id="UP000031390">
    <property type="component" value="Unassembled WGS sequence"/>
</dbReference>
<dbReference type="Proteomes" id="UP000829504">
    <property type="component" value="Chromosome"/>
</dbReference>
<dbReference type="EMBL" id="JUFZ01000035">
    <property type="protein sequence ID" value="KIC09562.1"/>
    <property type="molecule type" value="Genomic_DNA"/>
</dbReference>
<evidence type="ECO:0000313" key="3">
    <source>
        <dbReference type="Proteomes" id="UP000031390"/>
    </source>
</evidence>
<evidence type="ECO:0000313" key="2">
    <source>
        <dbReference type="EMBL" id="UNV87879.1"/>
    </source>
</evidence>
<evidence type="ECO:0000313" key="1">
    <source>
        <dbReference type="EMBL" id="KIC09562.1"/>
    </source>
</evidence>
<gene>
    <name evidence="1" type="ORF">MCC93_09010</name>
    <name evidence="2" type="ORF">MON37_02735</name>
</gene>
<name>A0A0C1H5S0_9NEIS</name>
<protein>
    <submittedName>
        <fullName evidence="2">DUF1289 domain-containing protein</fullName>
    </submittedName>
</protein>
<dbReference type="Pfam" id="PF06945">
    <property type="entry name" value="DUF1289"/>
    <property type="match status" value="1"/>
</dbReference>
<proteinExistence type="predicted"/>
<organism evidence="1 3">
    <name type="scientific">Morococcus cerebrosus</name>
    <dbReference type="NCBI Taxonomy" id="1056807"/>
    <lineage>
        <taxon>Bacteria</taxon>
        <taxon>Pseudomonadati</taxon>
        <taxon>Pseudomonadota</taxon>
        <taxon>Betaproteobacteria</taxon>
        <taxon>Neisseriales</taxon>
        <taxon>Neisseriaceae</taxon>
        <taxon>Morococcus</taxon>
    </lineage>
</organism>
<dbReference type="AlphaFoldDB" id="A0A0C1H5S0"/>
<dbReference type="PANTHER" id="PTHR35175:SF1">
    <property type="entry name" value="OXIDOREDUCTASE"/>
    <property type="match status" value="1"/>
</dbReference>
<dbReference type="PATRIC" id="fig|1056807.3.peg.870"/>
<reference evidence="2 4" key="2">
    <citation type="submission" date="2022-03" db="EMBL/GenBank/DDBJ databases">
        <title>Genome sequencing of Morococcus cerebrosus.</title>
        <authorList>
            <person name="Baek M.-G."/>
            <person name="Yi H."/>
        </authorList>
    </citation>
    <scope>NUCLEOTIDE SEQUENCE [LARGE SCALE GENOMIC DNA]</scope>
    <source>
        <strain evidence="2 4">CIP 81.93</strain>
    </source>
</reference>
<accession>A0A0C1H5S0</accession>
<keyword evidence="4" id="KW-1185">Reference proteome</keyword>
<dbReference type="RefSeq" id="WP_039406570.1">
    <property type="nucleotide sequence ID" value="NZ_CP094242.1"/>
</dbReference>
<sequence length="91" mass="11061">MEQPDFFPIPSPCIGVCEANEKGYCKGCLRSREERLYWQQMTDDQKHQVMRLLHMRKTKIRNKKLDLLRQQDEWEEIQQDNLFDDNFVPET</sequence>
<reference evidence="1 3" key="1">
    <citation type="submission" date="2014-12" db="EMBL/GenBank/DDBJ databases">
        <title>Genome sequence of Morococcus cerebrosus.</title>
        <authorList>
            <person name="Shin S.-K."/>
            <person name="Yi H."/>
        </authorList>
    </citation>
    <scope>NUCLEOTIDE SEQUENCE [LARGE SCALE GENOMIC DNA]</scope>
    <source>
        <strain evidence="1 3">CIP 81.93</strain>
    </source>
</reference>